<accession>A0A3M7P4H4</accession>
<dbReference type="GO" id="GO:0016301">
    <property type="term" value="F:kinase activity"/>
    <property type="evidence" value="ECO:0007669"/>
    <property type="project" value="UniProtKB-KW"/>
</dbReference>
<evidence type="ECO:0000313" key="4">
    <source>
        <dbReference type="Proteomes" id="UP000276133"/>
    </source>
</evidence>
<name>A0A3M7P4H4_BRAPC</name>
<gene>
    <name evidence="3" type="ORF">BpHYR1_012444</name>
</gene>
<proteinExistence type="predicted"/>
<sequence>MDGFNINQVAEFGNYDQFKLMADLDINLIDSIEDQYGRTPLIICSKYKNSISHSKIAEYLLEVGCDVNIKADSKWESWTALCTACFYGNSQMVKLILSSKSNLDIDDDQIQKACQIGIDRSNTECVNLILNELENRQIYDFKKNIEINLQKAVYTNDMELLNKTVNEIKENNLNVKQFMNSTTIISHTLLDRACRNSNPELVKILIDLNIMAKPNYYTKYSPLYIVSHMGHYEIAELLIR</sequence>
<feature type="non-terminal residue" evidence="3">
    <location>
        <position position="240"/>
    </location>
</feature>
<evidence type="ECO:0000256" key="1">
    <source>
        <dbReference type="ARBA" id="ARBA00022737"/>
    </source>
</evidence>
<keyword evidence="3" id="KW-0808">Transferase</keyword>
<dbReference type="InterPro" id="IPR036770">
    <property type="entry name" value="Ankyrin_rpt-contain_sf"/>
</dbReference>
<dbReference type="AlphaFoldDB" id="A0A3M7P4H4"/>
<evidence type="ECO:0000313" key="3">
    <source>
        <dbReference type="EMBL" id="RMZ93647.1"/>
    </source>
</evidence>
<dbReference type="SUPFAM" id="SSF48403">
    <property type="entry name" value="Ankyrin repeat"/>
    <property type="match status" value="1"/>
</dbReference>
<dbReference type="EMBL" id="REGN01013649">
    <property type="protein sequence ID" value="RMZ93647.1"/>
    <property type="molecule type" value="Genomic_DNA"/>
</dbReference>
<dbReference type="Pfam" id="PF12796">
    <property type="entry name" value="Ank_2"/>
    <property type="match status" value="1"/>
</dbReference>
<dbReference type="PANTHER" id="PTHR24198">
    <property type="entry name" value="ANKYRIN REPEAT AND PROTEIN KINASE DOMAIN-CONTAINING PROTEIN"/>
    <property type="match status" value="1"/>
</dbReference>
<evidence type="ECO:0000256" key="2">
    <source>
        <dbReference type="ARBA" id="ARBA00023043"/>
    </source>
</evidence>
<keyword evidence="4" id="KW-1185">Reference proteome</keyword>
<organism evidence="3 4">
    <name type="scientific">Brachionus plicatilis</name>
    <name type="common">Marine rotifer</name>
    <name type="synonym">Brachionus muelleri</name>
    <dbReference type="NCBI Taxonomy" id="10195"/>
    <lineage>
        <taxon>Eukaryota</taxon>
        <taxon>Metazoa</taxon>
        <taxon>Spiralia</taxon>
        <taxon>Gnathifera</taxon>
        <taxon>Rotifera</taxon>
        <taxon>Eurotatoria</taxon>
        <taxon>Monogononta</taxon>
        <taxon>Pseudotrocha</taxon>
        <taxon>Ploima</taxon>
        <taxon>Brachionidae</taxon>
        <taxon>Brachionus</taxon>
    </lineage>
</organism>
<dbReference type="SMART" id="SM00248">
    <property type="entry name" value="ANK"/>
    <property type="match status" value="3"/>
</dbReference>
<protein>
    <submittedName>
        <fullName evidence="3">Leucine-rich repeat serine threonine-kinase 1</fullName>
    </submittedName>
</protein>
<comment type="caution">
    <text evidence="3">The sequence shown here is derived from an EMBL/GenBank/DDBJ whole genome shotgun (WGS) entry which is preliminary data.</text>
</comment>
<keyword evidence="3" id="KW-0418">Kinase</keyword>
<keyword evidence="1" id="KW-0677">Repeat</keyword>
<dbReference type="Gene3D" id="1.25.40.20">
    <property type="entry name" value="Ankyrin repeat-containing domain"/>
    <property type="match status" value="1"/>
</dbReference>
<reference evidence="3 4" key="1">
    <citation type="journal article" date="2018" name="Sci. Rep.">
        <title>Genomic signatures of local adaptation to the degree of environmental predictability in rotifers.</title>
        <authorList>
            <person name="Franch-Gras L."/>
            <person name="Hahn C."/>
            <person name="Garcia-Roger E.M."/>
            <person name="Carmona M.J."/>
            <person name="Serra M."/>
            <person name="Gomez A."/>
        </authorList>
    </citation>
    <scope>NUCLEOTIDE SEQUENCE [LARGE SCALE GENOMIC DNA]</scope>
    <source>
        <strain evidence="3">HYR1</strain>
    </source>
</reference>
<dbReference type="OrthoDB" id="19174at2759"/>
<dbReference type="Proteomes" id="UP000276133">
    <property type="component" value="Unassembled WGS sequence"/>
</dbReference>
<dbReference type="STRING" id="10195.A0A3M7P4H4"/>
<dbReference type="InterPro" id="IPR002110">
    <property type="entry name" value="Ankyrin_rpt"/>
</dbReference>
<keyword evidence="2" id="KW-0040">ANK repeat</keyword>
<dbReference type="PANTHER" id="PTHR24198:SF165">
    <property type="entry name" value="ANKYRIN REPEAT-CONTAINING PROTEIN-RELATED"/>
    <property type="match status" value="1"/>
</dbReference>